<sequence>MIDLILIAVIAWAGMIGWMRGMYRALLDAVSTLIAVFFVTISVPILKDSIIDGAWRLGFEHWIQLRLRDHHTVFLHVEQGSIPAGAQITSSKAFLAERIYEMIMISVSAFALIMGIQLILQVYETVWTPPRGTRANSGLGMAVGLFLGIFIVLFLINGLGMLSWFSGMEVLDEHLSESVLVSVFVRWLPWYF</sequence>
<comment type="caution">
    <text evidence="6">The sequence shown here is derived from an EMBL/GenBank/DDBJ whole genome shotgun (WGS) entry which is preliminary data.</text>
</comment>
<organism evidence="6 7">
    <name type="scientific">Collibacillus ludicampi</name>
    <dbReference type="NCBI Taxonomy" id="2771369"/>
    <lineage>
        <taxon>Bacteria</taxon>
        <taxon>Bacillati</taxon>
        <taxon>Bacillota</taxon>
        <taxon>Bacilli</taxon>
        <taxon>Bacillales</taxon>
        <taxon>Alicyclobacillaceae</taxon>
        <taxon>Collibacillus</taxon>
    </lineage>
</organism>
<feature type="transmembrane region" description="Helical" evidence="5">
    <location>
        <begin position="5"/>
        <end position="23"/>
    </location>
</feature>
<evidence type="ECO:0000256" key="4">
    <source>
        <dbReference type="ARBA" id="ARBA00023136"/>
    </source>
</evidence>
<gene>
    <name evidence="6" type="ORF">DNHGIG_14270</name>
</gene>
<protein>
    <recommendedName>
        <fullName evidence="8">CvpA family protein</fullName>
    </recommendedName>
</protein>
<dbReference type="GO" id="GO:0009403">
    <property type="term" value="P:toxin biosynthetic process"/>
    <property type="evidence" value="ECO:0007669"/>
    <property type="project" value="InterPro"/>
</dbReference>
<dbReference type="Pfam" id="PF02674">
    <property type="entry name" value="Colicin_V"/>
    <property type="match status" value="1"/>
</dbReference>
<evidence type="ECO:0000313" key="6">
    <source>
        <dbReference type="EMBL" id="GIM45878.1"/>
    </source>
</evidence>
<feature type="transmembrane region" description="Helical" evidence="5">
    <location>
        <begin position="140"/>
        <end position="165"/>
    </location>
</feature>
<feature type="transmembrane region" description="Helical" evidence="5">
    <location>
        <begin position="29"/>
        <end position="46"/>
    </location>
</feature>
<keyword evidence="2 5" id="KW-0812">Transmembrane</keyword>
<evidence type="ECO:0000256" key="1">
    <source>
        <dbReference type="ARBA" id="ARBA00004141"/>
    </source>
</evidence>
<evidence type="ECO:0000313" key="7">
    <source>
        <dbReference type="Proteomes" id="UP001057291"/>
    </source>
</evidence>
<proteinExistence type="predicted"/>
<reference evidence="6" key="1">
    <citation type="journal article" date="2023" name="Int. J. Syst. Evol. Microbiol.">
        <title>Collibacillus ludicampi gen. nov., sp. nov., a new soil bacterium of the family Alicyclobacillaceae.</title>
        <authorList>
            <person name="Jojima T."/>
            <person name="Ioku Y."/>
            <person name="Fukuta Y."/>
            <person name="Shirasaka N."/>
            <person name="Matsumura Y."/>
            <person name="Mori M."/>
        </authorList>
    </citation>
    <scope>NUCLEOTIDE SEQUENCE</scope>
    <source>
        <strain evidence="6">TP075</strain>
    </source>
</reference>
<comment type="subcellular location">
    <subcellularLocation>
        <location evidence="1">Membrane</location>
        <topology evidence="1">Multi-pass membrane protein</topology>
    </subcellularLocation>
</comment>
<evidence type="ECO:0000256" key="3">
    <source>
        <dbReference type="ARBA" id="ARBA00022989"/>
    </source>
</evidence>
<evidence type="ECO:0008006" key="8">
    <source>
        <dbReference type="Google" id="ProtNLM"/>
    </source>
</evidence>
<keyword evidence="7" id="KW-1185">Reference proteome</keyword>
<feature type="transmembrane region" description="Helical" evidence="5">
    <location>
        <begin position="99"/>
        <end position="120"/>
    </location>
</feature>
<name>A0AAV4LDN2_9BACL</name>
<dbReference type="AlphaFoldDB" id="A0AAV4LDN2"/>
<dbReference type="GO" id="GO:0016020">
    <property type="term" value="C:membrane"/>
    <property type="evidence" value="ECO:0007669"/>
    <property type="project" value="UniProtKB-SubCell"/>
</dbReference>
<keyword evidence="4 5" id="KW-0472">Membrane</keyword>
<evidence type="ECO:0000256" key="2">
    <source>
        <dbReference type="ARBA" id="ARBA00022692"/>
    </source>
</evidence>
<evidence type="ECO:0000256" key="5">
    <source>
        <dbReference type="SAM" id="Phobius"/>
    </source>
</evidence>
<dbReference type="Proteomes" id="UP001057291">
    <property type="component" value="Unassembled WGS sequence"/>
</dbReference>
<accession>A0AAV4LDN2</accession>
<dbReference type="EMBL" id="BOQE01000001">
    <property type="protein sequence ID" value="GIM45878.1"/>
    <property type="molecule type" value="Genomic_DNA"/>
</dbReference>
<keyword evidence="3 5" id="KW-1133">Transmembrane helix</keyword>
<dbReference type="RefSeq" id="WP_282199040.1">
    <property type="nucleotide sequence ID" value="NZ_BOQE01000001.1"/>
</dbReference>
<dbReference type="InterPro" id="IPR003825">
    <property type="entry name" value="Colicin-V_CvpA"/>
</dbReference>